<reference evidence="2 3" key="1">
    <citation type="submission" date="2020-08" db="EMBL/GenBank/DDBJ databases">
        <title>Whole genome shotgun sequence of Actinocatenispora thailandica NBRC 105041.</title>
        <authorList>
            <person name="Komaki H."/>
            <person name="Tamura T."/>
        </authorList>
    </citation>
    <scope>NUCLEOTIDE SEQUENCE [LARGE SCALE GENOMIC DNA]</scope>
    <source>
        <strain evidence="2 3">NBRC 105041</strain>
    </source>
</reference>
<dbReference type="KEGG" id="atl:Athai_40630"/>
<dbReference type="RefSeq" id="WP_203962916.1">
    <property type="nucleotide sequence ID" value="NZ_AP023355.1"/>
</dbReference>
<organism evidence="2 3">
    <name type="scientific">Actinocatenispora thailandica</name>
    <dbReference type="NCBI Taxonomy" id="227318"/>
    <lineage>
        <taxon>Bacteria</taxon>
        <taxon>Bacillati</taxon>
        <taxon>Actinomycetota</taxon>
        <taxon>Actinomycetes</taxon>
        <taxon>Micromonosporales</taxon>
        <taxon>Micromonosporaceae</taxon>
        <taxon>Actinocatenispora</taxon>
    </lineage>
</organism>
<proteinExistence type="predicted"/>
<gene>
    <name evidence="2" type="ORF">Athai_40630</name>
</gene>
<sequence length="79" mass="7657">MTGSVGVDGLVEVTGVLADADGDALALADGLALLLDGDGLGEPYPPGVDGLGDHGADGLGAPYPPGVDGLGDDEQDDWP</sequence>
<name>A0A7R7DS01_9ACTN</name>
<evidence type="ECO:0000313" key="3">
    <source>
        <dbReference type="Proteomes" id="UP000611640"/>
    </source>
</evidence>
<protein>
    <submittedName>
        <fullName evidence="2">Uncharacterized protein</fullName>
    </submittedName>
</protein>
<feature type="region of interest" description="Disordered" evidence="1">
    <location>
        <begin position="40"/>
        <end position="79"/>
    </location>
</feature>
<dbReference type="EMBL" id="AP023355">
    <property type="protein sequence ID" value="BCJ36560.1"/>
    <property type="molecule type" value="Genomic_DNA"/>
</dbReference>
<accession>A0A7R7DS01</accession>
<evidence type="ECO:0000313" key="2">
    <source>
        <dbReference type="EMBL" id="BCJ36560.1"/>
    </source>
</evidence>
<keyword evidence="3" id="KW-1185">Reference proteome</keyword>
<dbReference type="AlphaFoldDB" id="A0A7R7DS01"/>
<dbReference type="Proteomes" id="UP000611640">
    <property type="component" value="Chromosome"/>
</dbReference>
<feature type="compositionally biased region" description="Acidic residues" evidence="1">
    <location>
        <begin position="70"/>
        <end position="79"/>
    </location>
</feature>
<evidence type="ECO:0000256" key="1">
    <source>
        <dbReference type="SAM" id="MobiDB-lite"/>
    </source>
</evidence>